<feature type="coiled-coil region" evidence="1">
    <location>
        <begin position="345"/>
        <end position="372"/>
    </location>
</feature>
<reference evidence="3 4" key="1">
    <citation type="submission" date="2015-09" db="EMBL/GenBank/DDBJ databases">
        <title>Identification and resolution of microdiversity through metagenomic sequencing of parallel consortia.</title>
        <authorList>
            <person name="Nelson W.C."/>
            <person name="Romine M.F."/>
            <person name="Lindemann S.R."/>
        </authorList>
    </citation>
    <scope>NUCLEOTIDE SEQUENCE [LARGE SCALE GENOMIC DNA]</scope>
    <source>
        <strain evidence="3">Ana</strain>
    </source>
</reference>
<comment type="caution">
    <text evidence="3">The sequence shown here is derived from an EMBL/GenBank/DDBJ whole genome shotgun (WGS) entry which is preliminary data.</text>
</comment>
<evidence type="ECO:0000256" key="1">
    <source>
        <dbReference type="SAM" id="Coils"/>
    </source>
</evidence>
<dbReference type="AlphaFoldDB" id="A0A0P8BC78"/>
<sequence>MQTDDPAKVEQLCRDEIGWLENEPYGQSTRTKFVSAYRKAVNAYFSEHSPAANLLRPRKTKAGIVNSHCALDYLWASGDDYDYVKSQNKTKTAEQRDNLTGFDAAAAVEATKQAINSEDWRELAAGLIMATQSRPSDMLSSGDFKAISKYRLEFKSRAKKRGAVATGEIFCLIEAATFIDAFSRLRRSPEVMEMKDWALKDIDSGKNSTLNRAVKRVYGEMIPVPYGESELSCKNLRAAGVNVAYWLHGRDDQSLGRFAELQLLHENPGTAANYEDFYAADAEGNRLLKVGVLKDAPLDAKPKSEKRSSVSVDAQLRDMIGTAEQWGEGSHADRLERIIARALQADKLEAQLARECEKRQALELRLKRLESATEQPAVKATVETAPADDEPAGFDWRKVPNAELNGDRRHDAYAEKLRRSFEAIQEYNAGLDTSEQFAVTGSILRQLTGVKPAKVSLWVEANKAALDAYNSCYNARQNTGKPDPKSVIKWSEGAYGAYEW</sequence>
<name>A0A0P8BC78_9CYAN</name>
<evidence type="ECO:0000259" key="2">
    <source>
        <dbReference type="Pfam" id="PF16684"/>
    </source>
</evidence>
<dbReference type="STRING" id="1666911.HLUCCA11_24305"/>
<dbReference type="Gene3D" id="1.10.443.30">
    <property type="entry name" value="Telomere resolvase"/>
    <property type="match status" value="1"/>
</dbReference>
<evidence type="ECO:0000313" key="3">
    <source>
        <dbReference type="EMBL" id="KPQ31181.1"/>
    </source>
</evidence>
<dbReference type="InterPro" id="IPR032047">
    <property type="entry name" value="ResT/TelK_cat"/>
</dbReference>
<dbReference type="InterPro" id="IPR038280">
    <property type="entry name" value="ResT/TelK_cat_sf"/>
</dbReference>
<accession>A0A0P8BC78</accession>
<keyword evidence="1" id="KW-0175">Coiled coil</keyword>
<dbReference type="Pfam" id="PF16684">
    <property type="entry name" value="ResT-TelK_cat"/>
    <property type="match status" value="1"/>
</dbReference>
<dbReference type="EMBL" id="LJZR01000121">
    <property type="protein sequence ID" value="KPQ31181.1"/>
    <property type="molecule type" value="Genomic_DNA"/>
</dbReference>
<evidence type="ECO:0000313" key="4">
    <source>
        <dbReference type="Proteomes" id="UP000050465"/>
    </source>
</evidence>
<organism evidence="3 4">
    <name type="scientific">Phormidesmis priestleyi Ana</name>
    <dbReference type="NCBI Taxonomy" id="1666911"/>
    <lineage>
        <taxon>Bacteria</taxon>
        <taxon>Bacillati</taxon>
        <taxon>Cyanobacteriota</taxon>
        <taxon>Cyanophyceae</taxon>
        <taxon>Leptolyngbyales</taxon>
        <taxon>Leptolyngbyaceae</taxon>
        <taxon>Phormidesmis</taxon>
    </lineage>
</organism>
<feature type="domain" description="Telomere resolvase ResT/TelK catalytic" evidence="2">
    <location>
        <begin position="98"/>
        <end position="277"/>
    </location>
</feature>
<protein>
    <recommendedName>
        <fullName evidence="2">Telomere resolvase ResT/TelK catalytic domain-containing protein</fullName>
    </recommendedName>
</protein>
<gene>
    <name evidence="3" type="ORF">HLUCCA11_24305</name>
</gene>
<dbReference type="Proteomes" id="UP000050465">
    <property type="component" value="Unassembled WGS sequence"/>
</dbReference>
<proteinExistence type="predicted"/>